<keyword evidence="4 7" id="KW-1133">Transmembrane helix</keyword>
<proteinExistence type="predicted"/>
<keyword evidence="5 7" id="KW-0472">Membrane</keyword>
<evidence type="ECO:0000313" key="9">
    <source>
        <dbReference type="EMBL" id="UYM06317.1"/>
    </source>
</evidence>
<dbReference type="RefSeq" id="WP_271635207.1">
    <property type="nucleotide sequence ID" value="NZ_CP094970.1"/>
</dbReference>
<evidence type="ECO:0000256" key="2">
    <source>
        <dbReference type="ARBA" id="ARBA00022475"/>
    </source>
</evidence>
<feature type="domain" description="Type II secretion system protein GspF" evidence="8">
    <location>
        <begin position="157"/>
        <end position="283"/>
    </location>
</feature>
<evidence type="ECO:0000256" key="7">
    <source>
        <dbReference type="SAM" id="Phobius"/>
    </source>
</evidence>
<dbReference type="AlphaFoldDB" id="A0AA46TK28"/>
<evidence type="ECO:0000256" key="4">
    <source>
        <dbReference type="ARBA" id="ARBA00022989"/>
    </source>
</evidence>
<feature type="transmembrane region" description="Helical" evidence="7">
    <location>
        <begin position="271"/>
        <end position="290"/>
    </location>
</feature>
<evidence type="ECO:0000256" key="1">
    <source>
        <dbReference type="ARBA" id="ARBA00004651"/>
    </source>
</evidence>
<dbReference type="InterPro" id="IPR018076">
    <property type="entry name" value="T2SS_GspF_dom"/>
</dbReference>
<dbReference type="Pfam" id="PF00482">
    <property type="entry name" value="T2SSF"/>
    <property type="match status" value="1"/>
</dbReference>
<dbReference type="KEGG" id="sgrg:L0C25_04355"/>
<organism evidence="9 10">
    <name type="scientific">Solicola gregarius</name>
    <dbReference type="NCBI Taxonomy" id="2908642"/>
    <lineage>
        <taxon>Bacteria</taxon>
        <taxon>Bacillati</taxon>
        <taxon>Actinomycetota</taxon>
        <taxon>Actinomycetes</taxon>
        <taxon>Propionibacteriales</taxon>
        <taxon>Nocardioidaceae</taxon>
        <taxon>Solicola</taxon>
    </lineage>
</organism>
<keyword evidence="3 7" id="KW-0812">Transmembrane</keyword>
<evidence type="ECO:0000256" key="3">
    <source>
        <dbReference type="ARBA" id="ARBA00022692"/>
    </source>
</evidence>
<evidence type="ECO:0000313" key="10">
    <source>
        <dbReference type="Proteomes" id="UP001164390"/>
    </source>
</evidence>
<feature type="transmembrane region" description="Helical" evidence="7">
    <location>
        <begin position="118"/>
        <end position="138"/>
    </location>
</feature>
<keyword evidence="10" id="KW-1185">Reference proteome</keyword>
<accession>A0AA46TK28</accession>
<sequence>MIAAFALSAGVGLGLVWLAAALVPARPNIPADIDRWERGRARAHNTGAKAPRLFTLAANTLSRHGIEFPGLQRDLAITGRTPEDFAPRAALLVLAGFLVPAMLGVVATLGGLGLPVEIPALVCLFGAAAAGVAAVAQLREEAKQARRDFRRSLSVYLDLVALQLAAGRGHPEALPAAAKICHGWAFQRLDDALLRARQAGVTPWEALADLGREYGIEQLETLGGALMLVGDEGAKVRNSLNARAETLRNQRIEDEREVAEQRSKSMSFAQVLVVVVFIAYLFYPTAVILIHT</sequence>
<protein>
    <submittedName>
        <fullName evidence="9">Type II secretion system F family protein</fullName>
    </submittedName>
</protein>
<dbReference type="Proteomes" id="UP001164390">
    <property type="component" value="Chromosome"/>
</dbReference>
<keyword evidence="6" id="KW-0175">Coiled coil</keyword>
<keyword evidence="2" id="KW-1003">Cell membrane</keyword>
<gene>
    <name evidence="9" type="ORF">L0C25_04355</name>
</gene>
<dbReference type="PANTHER" id="PTHR35007">
    <property type="entry name" value="INTEGRAL MEMBRANE PROTEIN-RELATED"/>
    <property type="match status" value="1"/>
</dbReference>
<evidence type="ECO:0000259" key="8">
    <source>
        <dbReference type="Pfam" id="PF00482"/>
    </source>
</evidence>
<reference evidence="9" key="1">
    <citation type="submission" date="2022-01" db="EMBL/GenBank/DDBJ databases">
        <title>Nocardioidaceae gen. sp. A5X3R13.</title>
        <authorList>
            <person name="Lopez Marin M.A."/>
            <person name="Uhlik O."/>
        </authorList>
    </citation>
    <scope>NUCLEOTIDE SEQUENCE</scope>
    <source>
        <strain evidence="9">A5X3R13</strain>
    </source>
</reference>
<feature type="coiled-coil region" evidence="6">
    <location>
        <begin position="237"/>
        <end position="264"/>
    </location>
</feature>
<comment type="subcellular location">
    <subcellularLocation>
        <location evidence="1">Cell membrane</location>
        <topology evidence="1">Multi-pass membrane protein</topology>
    </subcellularLocation>
</comment>
<dbReference type="EMBL" id="CP094970">
    <property type="protein sequence ID" value="UYM06317.1"/>
    <property type="molecule type" value="Genomic_DNA"/>
</dbReference>
<name>A0AA46TK28_9ACTN</name>
<evidence type="ECO:0000256" key="6">
    <source>
        <dbReference type="SAM" id="Coils"/>
    </source>
</evidence>
<evidence type="ECO:0000256" key="5">
    <source>
        <dbReference type="ARBA" id="ARBA00023136"/>
    </source>
</evidence>
<dbReference type="GO" id="GO:0005886">
    <property type="term" value="C:plasma membrane"/>
    <property type="evidence" value="ECO:0007669"/>
    <property type="project" value="UniProtKB-SubCell"/>
</dbReference>
<feature type="transmembrane region" description="Helical" evidence="7">
    <location>
        <begin position="89"/>
        <end position="112"/>
    </location>
</feature>
<dbReference type="PANTHER" id="PTHR35007:SF1">
    <property type="entry name" value="PILUS ASSEMBLY PROTEIN"/>
    <property type="match status" value="1"/>
</dbReference>
<feature type="transmembrane region" description="Helical" evidence="7">
    <location>
        <begin position="6"/>
        <end position="25"/>
    </location>
</feature>